<evidence type="ECO:0000256" key="3">
    <source>
        <dbReference type="SAM" id="Phobius"/>
    </source>
</evidence>
<dbReference type="PANTHER" id="PTHR33392">
    <property type="entry name" value="POLYISOPRENYL-TEICHOIC ACID--PEPTIDOGLYCAN TEICHOIC ACID TRANSFERASE TAGU"/>
    <property type="match status" value="1"/>
</dbReference>
<name>C0C2G1_9FIRM</name>
<evidence type="ECO:0000256" key="1">
    <source>
        <dbReference type="ARBA" id="ARBA00006068"/>
    </source>
</evidence>
<feature type="region of interest" description="Disordered" evidence="2">
    <location>
        <begin position="362"/>
        <end position="404"/>
    </location>
</feature>
<gene>
    <name evidence="5" type="ORF">CLOHYLEM_06267</name>
</gene>
<reference evidence="5" key="2">
    <citation type="submission" date="2013-06" db="EMBL/GenBank/DDBJ databases">
        <title>Draft genome sequence of Clostridium hylemonae (DSM 15053).</title>
        <authorList>
            <person name="Sudarsanam P."/>
            <person name="Ley R."/>
            <person name="Guruge J."/>
            <person name="Turnbaugh P.J."/>
            <person name="Mahowald M."/>
            <person name="Liep D."/>
            <person name="Gordon J."/>
        </authorList>
    </citation>
    <scope>NUCLEOTIDE SEQUENCE</scope>
    <source>
        <strain evidence="5">DSM 15053</strain>
    </source>
</reference>
<keyword evidence="3" id="KW-1133">Transmembrane helix</keyword>
<comment type="caution">
    <text evidence="5">The sequence shown here is derived from an EMBL/GenBank/DDBJ whole genome shotgun (WGS) entry which is preliminary data.</text>
</comment>
<dbReference type="PANTHER" id="PTHR33392:SF6">
    <property type="entry name" value="POLYISOPRENYL-TEICHOIC ACID--PEPTIDOGLYCAN TEICHOIC ACID TRANSFERASE TAGU"/>
    <property type="match status" value="1"/>
</dbReference>
<keyword evidence="3" id="KW-0812">Transmembrane</keyword>
<evidence type="ECO:0000313" key="5">
    <source>
        <dbReference type="EMBL" id="EEG73585.1"/>
    </source>
</evidence>
<dbReference type="HOGENOM" id="CLU_016455_1_1_9"/>
<proteinExistence type="inferred from homology"/>
<dbReference type="Pfam" id="PF03816">
    <property type="entry name" value="LytR_cpsA_psr"/>
    <property type="match status" value="1"/>
</dbReference>
<feature type="compositionally biased region" description="Gly residues" evidence="2">
    <location>
        <begin position="379"/>
        <end position="398"/>
    </location>
</feature>
<feature type="region of interest" description="Disordered" evidence="2">
    <location>
        <begin position="1"/>
        <end position="21"/>
    </location>
</feature>
<sequence length="404" mass="44441">MAKNNKSLKAEKAIKARRKKKQRRRRRAVVLVVEVIMLLLLSGVAYAMMKFDKLQAVNIDKKDLQLNEGVEEKEGYTTIALFGGDSRDGQLEEGTHADTIIVAAIDNKTKEIRLASIYRDTLLQQKNMSYNKANHAYFAGGPAESISMLNKNLDLDIQDYVTVDFKALVDTIDLLDGLDIDIKQEEVQYMNEFLQETADVAGTKAEFITESGKQHLDGTQAVTYARIRSTAGGDYTRTERQRLVIEKIFEKVMHTDLATINKIIDTVFEQVSTSFSLKELIGLASDVTKYKLGENTGFPFDVEDGITYQNAGSVVVALGLAENVKQLHEFLYPNEEAGNVSETVRNISDEIAYVTGVVRPASLDENKDGESGNTDTGNDAGGNTQGAYGEGTSGGGTDDTGTYQ</sequence>
<keyword evidence="3" id="KW-0472">Membrane</keyword>
<dbReference type="InterPro" id="IPR004474">
    <property type="entry name" value="LytR_CpsA_psr"/>
</dbReference>
<reference evidence="5" key="1">
    <citation type="submission" date="2009-02" db="EMBL/GenBank/DDBJ databases">
        <authorList>
            <person name="Fulton L."/>
            <person name="Clifton S."/>
            <person name="Fulton B."/>
            <person name="Xu J."/>
            <person name="Minx P."/>
            <person name="Pepin K.H."/>
            <person name="Johnson M."/>
            <person name="Bhonagiri V."/>
            <person name="Nash W.E."/>
            <person name="Mardis E.R."/>
            <person name="Wilson R.K."/>
        </authorList>
    </citation>
    <scope>NUCLEOTIDE SEQUENCE [LARGE SCALE GENOMIC DNA]</scope>
    <source>
        <strain evidence="5">DSM 15053</strain>
    </source>
</reference>
<dbReference type="RefSeq" id="WP_006443622.1">
    <property type="nucleotide sequence ID" value="NZ_CP036524.1"/>
</dbReference>
<dbReference type="NCBIfam" id="TIGR00350">
    <property type="entry name" value="lytR_cpsA_psr"/>
    <property type="match status" value="1"/>
</dbReference>
<dbReference type="InterPro" id="IPR050922">
    <property type="entry name" value="LytR/CpsA/Psr_CW_biosynth"/>
</dbReference>
<protein>
    <submittedName>
        <fullName evidence="5">Cell envelope-like function transcriptional attenuator common domain protein</fullName>
    </submittedName>
</protein>
<organism evidence="5 6">
    <name type="scientific">[Clostridium] hylemonae DSM 15053</name>
    <dbReference type="NCBI Taxonomy" id="553973"/>
    <lineage>
        <taxon>Bacteria</taxon>
        <taxon>Bacillati</taxon>
        <taxon>Bacillota</taxon>
        <taxon>Clostridia</taxon>
        <taxon>Lachnospirales</taxon>
        <taxon>Lachnospiraceae</taxon>
    </lineage>
</organism>
<dbReference type="eggNOG" id="COG1316">
    <property type="taxonomic scope" value="Bacteria"/>
</dbReference>
<dbReference type="STRING" id="553973.CLOHYLEM_06267"/>
<dbReference type="AlphaFoldDB" id="C0C2G1"/>
<evidence type="ECO:0000259" key="4">
    <source>
        <dbReference type="Pfam" id="PF03816"/>
    </source>
</evidence>
<feature type="domain" description="Cell envelope-related transcriptional attenuator" evidence="4">
    <location>
        <begin position="96"/>
        <end position="252"/>
    </location>
</feature>
<comment type="similarity">
    <text evidence="1">Belongs to the LytR/CpsA/Psr (LCP) family.</text>
</comment>
<evidence type="ECO:0000313" key="6">
    <source>
        <dbReference type="Proteomes" id="UP000004893"/>
    </source>
</evidence>
<dbReference type="Proteomes" id="UP000004893">
    <property type="component" value="Unassembled WGS sequence"/>
</dbReference>
<accession>C0C2G1</accession>
<evidence type="ECO:0000256" key="2">
    <source>
        <dbReference type="SAM" id="MobiDB-lite"/>
    </source>
</evidence>
<dbReference type="EMBL" id="ABYI02000023">
    <property type="protein sequence ID" value="EEG73585.1"/>
    <property type="molecule type" value="Genomic_DNA"/>
</dbReference>
<keyword evidence="6" id="KW-1185">Reference proteome</keyword>
<feature type="transmembrane region" description="Helical" evidence="3">
    <location>
        <begin position="28"/>
        <end position="49"/>
    </location>
</feature>
<dbReference type="Gene3D" id="3.40.630.190">
    <property type="entry name" value="LCP protein"/>
    <property type="match status" value="1"/>
</dbReference>
<dbReference type="OrthoDB" id="27330at2"/>